<reference evidence="2 4" key="1">
    <citation type="journal article" date="2024" name="G3 (Bethesda)">
        <title>Genome assembly of Hibiscus sabdariffa L. provides insights into metabolisms of medicinal natural products.</title>
        <authorList>
            <person name="Kim T."/>
        </authorList>
    </citation>
    <scope>NUCLEOTIDE SEQUENCE [LARGE SCALE GENOMIC DNA]</scope>
    <source>
        <strain evidence="2">TK-2024</strain>
        <tissue evidence="2">Old leaves</tissue>
    </source>
</reference>
<accession>A0ABR2CTF5</accession>
<gene>
    <name evidence="2" type="ORF">V6N12_047603</name>
    <name evidence="3" type="ORF">V6N12_047610</name>
</gene>
<proteinExistence type="predicted"/>
<feature type="chain" id="PRO_5045031590" evidence="1">
    <location>
        <begin position="25"/>
        <end position="83"/>
    </location>
</feature>
<name>A0ABR2CTF5_9ROSI</name>
<protein>
    <submittedName>
        <fullName evidence="2">Uncharacterized protein</fullName>
    </submittedName>
</protein>
<evidence type="ECO:0000256" key="1">
    <source>
        <dbReference type="SAM" id="SignalP"/>
    </source>
</evidence>
<organism evidence="2 4">
    <name type="scientific">Hibiscus sabdariffa</name>
    <name type="common">roselle</name>
    <dbReference type="NCBI Taxonomy" id="183260"/>
    <lineage>
        <taxon>Eukaryota</taxon>
        <taxon>Viridiplantae</taxon>
        <taxon>Streptophyta</taxon>
        <taxon>Embryophyta</taxon>
        <taxon>Tracheophyta</taxon>
        <taxon>Spermatophyta</taxon>
        <taxon>Magnoliopsida</taxon>
        <taxon>eudicotyledons</taxon>
        <taxon>Gunneridae</taxon>
        <taxon>Pentapetalae</taxon>
        <taxon>rosids</taxon>
        <taxon>malvids</taxon>
        <taxon>Malvales</taxon>
        <taxon>Malvaceae</taxon>
        <taxon>Malvoideae</taxon>
        <taxon>Hibiscus</taxon>
    </lineage>
</organism>
<evidence type="ECO:0000313" key="2">
    <source>
        <dbReference type="EMBL" id="KAK8523068.1"/>
    </source>
</evidence>
<dbReference type="EMBL" id="JBBPBM010000043">
    <property type="protein sequence ID" value="KAK8523068.1"/>
    <property type="molecule type" value="Genomic_DNA"/>
</dbReference>
<sequence length="83" mass="9191">MQIRHSMNPFLCVVLAWFQRLSHSNVQRHATMAATISGRVQQGLQLWSPPLLAGLRAMQIGPSEQGLVVQNVGEFYEIIMGSG</sequence>
<keyword evidence="4" id="KW-1185">Reference proteome</keyword>
<keyword evidence="1" id="KW-0732">Signal</keyword>
<evidence type="ECO:0000313" key="4">
    <source>
        <dbReference type="Proteomes" id="UP001472677"/>
    </source>
</evidence>
<dbReference type="Proteomes" id="UP001472677">
    <property type="component" value="Unassembled WGS sequence"/>
</dbReference>
<comment type="caution">
    <text evidence="2">The sequence shown here is derived from an EMBL/GenBank/DDBJ whole genome shotgun (WGS) entry which is preliminary data.</text>
</comment>
<dbReference type="EMBL" id="JBBPBM010000043">
    <property type="protein sequence ID" value="KAK8523077.1"/>
    <property type="molecule type" value="Genomic_DNA"/>
</dbReference>
<feature type="signal peptide" evidence="1">
    <location>
        <begin position="1"/>
        <end position="24"/>
    </location>
</feature>
<evidence type="ECO:0000313" key="3">
    <source>
        <dbReference type="EMBL" id="KAK8523077.1"/>
    </source>
</evidence>